<feature type="domain" description="Heterokaryon incompatibility" evidence="2">
    <location>
        <begin position="179"/>
        <end position="331"/>
    </location>
</feature>
<dbReference type="OrthoDB" id="2958217at2759"/>
<sequence>MSQAYKHAYQLGNFQEIQAKAGECQLCQAWLQLLPKFEANVEQNYTEQGIFSLKASRWCSWGAFDLLESSTRDLSLHTVSLYIEEEFNGYRGVEFMITINDGSFYLKRDDIRWNEISLQVDFSLPLKWMKFCEENHGACNATHGPQLDKLLSVFRLIDCERTLSSGELQVLCPDEIPEYTALSYVWGGQPDDDSSEQAPSGDNTGVEDSRDRFSKNRLESLPKVIQDSIRTTKQLGLNYLWADKYCIDQEDSKSRHETIMKMDLIYSAAKVVLVAATGSNNRHGLSGAGSTTRTPLKSIKVSNKLSFVPIKHASDCIQDSVWATRAWTLQEGLLARRRLVFTPEQIYFECMETQIAETISVPLDVLHKSNCASRLAGGYFHALANHHVLYTRLLLLFRNYSRRNLSYDTDRINAFLGILNSMRPALSHVWGLSISAEEDVKESFIRSLGWDHDWKWLHENKNQVKQQPDFPSWSWAAWEGPKDYTSLIHTKDIQVKFYLDDNSTIELSKKTIKDQLGNLELKATHRLTLQTYILKPDSLIKVERTIDNEYAYTINECPCALQHYLGIEKDENLLENIRKGVFKLVYTGSLYYALPRVLPEARFIIGRNKGDSLERVGSLKMMFDMGAFDMDQDLMDYLQVHAKFMSVDLT</sequence>
<dbReference type="PANTHER" id="PTHR33112:SF1">
    <property type="entry name" value="HETEROKARYON INCOMPATIBILITY DOMAIN-CONTAINING PROTEIN"/>
    <property type="match status" value="1"/>
</dbReference>
<dbReference type="AlphaFoldDB" id="A0A2J6QNY8"/>
<dbReference type="PANTHER" id="PTHR33112">
    <property type="entry name" value="DOMAIN PROTEIN, PUTATIVE-RELATED"/>
    <property type="match status" value="1"/>
</dbReference>
<evidence type="ECO:0000313" key="3">
    <source>
        <dbReference type="EMBL" id="PMD27977.1"/>
    </source>
</evidence>
<organism evidence="3 4">
    <name type="scientific">Hyaloscypha hepaticicola</name>
    <dbReference type="NCBI Taxonomy" id="2082293"/>
    <lineage>
        <taxon>Eukaryota</taxon>
        <taxon>Fungi</taxon>
        <taxon>Dikarya</taxon>
        <taxon>Ascomycota</taxon>
        <taxon>Pezizomycotina</taxon>
        <taxon>Leotiomycetes</taxon>
        <taxon>Helotiales</taxon>
        <taxon>Hyaloscyphaceae</taxon>
        <taxon>Hyaloscypha</taxon>
    </lineage>
</organism>
<evidence type="ECO:0000259" key="2">
    <source>
        <dbReference type="Pfam" id="PF06985"/>
    </source>
</evidence>
<feature type="region of interest" description="Disordered" evidence="1">
    <location>
        <begin position="190"/>
        <end position="213"/>
    </location>
</feature>
<dbReference type="Proteomes" id="UP000235672">
    <property type="component" value="Unassembled WGS sequence"/>
</dbReference>
<dbReference type="STRING" id="1745343.A0A2J6QNY8"/>
<protein>
    <submittedName>
        <fullName evidence="3">HET-domain-containing protein</fullName>
    </submittedName>
</protein>
<proteinExistence type="predicted"/>
<accession>A0A2J6QNY8</accession>
<evidence type="ECO:0000313" key="4">
    <source>
        <dbReference type="Proteomes" id="UP000235672"/>
    </source>
</evidence>
<reference evidence="3 4" key="1">
    <citation type="submission" date="2016-05" db="EMBL/GenBank/DDBJ databases">
        <title>A degradative enzymes factory behind the ericoid mycorrhizal symbiosis.</title>
        <authorList>
            <consortium name="DOE Joint Genome Institute"/>
            <person name="Martino E."/>
            <person name="Morin E."/>
            <person name="Grelet G."/>
            <person name="Kuo A."/>
            <person name="Kohler A."/>
            <person name="Daghino S."/>
            <person name="Barry K."/>
            <person name="Choi C."/>
            <person name="Cichocki N."/>
            <person name="Clum A."/>
            <person name="Copeland A."/>
            <person name="Hainaut M."/>
            <person name="Haridas S."/>
            <person name="Labutti K."/>
            <person name="Lindquist E."/>
            <person name="Lipzen A."/>
            <person name="Khouja H.-R."/>
            <person name="Murat C."/>
            <person name="Ohm R."/>
            <person name="Olson A."/>
            <person name="Spatafora J."/>
            <person name="Veneault-Fourrey C."/>
            <person name="Henrissat B."/>
            <person name="Grigoriev I."/>
            <person name="Martin F."/>
            <person name="Perotto S."/>
        </authorList>
    </citation>
    <scope>NUCLEOTIDE SEQUENCE [LARGE SCALE GENOMIC DNA]</scope>
    <source>
        <strain evidence="3 4">UAMH 7357</strain>
    </source>
</reference>
<dbReference type="Pfam" id="PF06985">
    <property type="entry name" value="HET"/>
    <property type="match status" value="1"/>
</dbReference>
<dbReference type="EMBL" id="KZ613465">
    <property type="protein sequence ID" value="PMD27977.1"/>
    <property type="molecule type" value="Genomic_DNA"/>
</dbReference>
<evidence type="ECO:0000256" key="1">
    <source>
        <dbReference type="SAM" id="MobiDB-lite"/>
    </source>
</evidence>
<keyword evidence="4" id="KW-1185">Reference proteome</keyword>
<name>A0A2J6QNY8_9HELO</name>
<gene>
    <name evidence="3" type="ORF">NA56DRAFT_153074</name>
</gene>
<dbReference type="InterPro" id="IPR010730">
    <property type="entry name" value="HET"/>
</dbReference>